<organism evidence="1">
    <name type="scientific">Lepeophtheirus salmonis</name>
    <name type="common">Salmon louse</name>
    <name type="synonym">Caligus salmonis</name>
    <dbReference type="NCBI Taxonomy" id="72036"/>
    <lineage>
        <taxon>Eukaryota</taxon>
        <taxon>Metazoa</taxon>
        <taxon>Ecdysozoa</taxon>
        <taxon>Arthropoda</taxon>
        <taxon>Crustacea</taxon>
        <taxon>Multicrustacea</taxon>
        <taxon>Hexanauplia</taxon>
        <taxon>Copepoda</taxon>
        <taxon>Siphonostomatoida</taxon>
        <taxon>Caligidae</taxon>
        <taxon>Lepeophtheirus</taxon>
    </lineage>
</organism>
<name>A0A0K2UTM2_LEPSM</name>
<dbReference type="AlphaFoldDB" id="A0A0K2UTM2"/>
<sequence>MGHIRGMCDHVEIQLSIFYHGTNRVPENFYKFG</sequence>
<reference evidence="1" key="1">
    <citation type="submission" date="2014-05" db="EMBL/GenBank/DDBJ databases">
        <authorList>
            <person name="Chronopoulou M."/>
        </authorList>
    </citation>
    <scope>NUCLEOTIDE SEQUENCE</scope>
    <source>
        <tissue evidence="1">Whole organism</tissue>
    </source>
</reference>
<accession>A0A0K2UTM2</accession>
<protein>
    <submittedName>
        <fullName evidence="1">Uncharacterized protein</fullName>
    </submittedName>
</protein>
<proteinExistence type="predicted"/>
<evidence type="ECO:0000313" key="1">
    <source>
        <dbReference type="EMBL" id="CDW41247.1"/>
    </source>
</evidence>
<dbReference type="EMBL" id="HACA01023886">
    <property type="protein sequence ID" value="CDW41247.1"/>
    <property type="molecule type" value="Transcribed_RNA"/>
</dbReference>